<sequence length="268" mass="29733">MPAPFVDITDALGRRIVLSEPPTRIISLVPSLTDLLHGLGLDDEVVGLTRFCERPDGWREAKTIVGGTKQVDTECVADLQPDLILANQEENTRADVQALSDHAPVYVTDVSTVDEATAMIRRVGQLVDRDKEARQMATTIAERFAALPAWSSLRAAYLIWRDPHMTVGGDTFIHDVMRYGGFTAPWADATRYPEITLDDLAAANLDVILCSTEPFPFHQKDAFTEDLRTACPDTPVHVVDGQLFSWYGPRLLDTPAYLRKLRATLEAD</sequence>
<keyword evidence="4" id="KW-1185">Reference proteome</keyword>
<reference evidence="3 4" key="1">
    <citation type="submission" date="2017-10" db="EMBL/GenBank/DDBJ databases">
        <title>Draft genome of Longimonas halophila.</title>
        <authorList>
            <person name="Goh K.M."/>
            <person name="Shamsir M.S."/>
            <person name="Lim S.W."/>
        </authorList>
    </citation>
    <scope>NUCLEOTIDE SEQUENCE [LARGE SCALE GENOMIC DNA]</scope>
    <source>
        <strain evidence="3 4">KCTC 42399</strain>
    </source>
</reference>
<dbReference type="Proteomes" id="UP000221024">
    <property type="component" value="Unassembled WGS sequence"/>
</dbReference>
<dbReference type="Gene3D" id="3.40.50.1980">
    <property type="entry name" value="Nitrogenase molybdenum iron protein domain"/>
    <property type="match status" value="2"/>
</dbReference>
<dbReference type="RefSeq" id="WP_098063048.1">
    <property type="nucleotide sequence ID" value="NZ_PDEP01000014.1"/>
</dbReference>
<dbReference type="OrthoDB" id="9816357at2"/>
<protein>
    <submittedName>
        <fullName evidence="3">Cobalamin-binding protein</fullName>
    </submittedName>
</protein>
<dbReference type="Pfam" id="PF01497">
    <property type="entry name" value="Peripla_BP_2"/>
    <property type="match status" value="1"/>
</dbReference>
<comment type="caution">
    <text evidence="3">The sequence shown here is derived from an EMBL/GenBank/DDBJ whole genome shotgun (WGS) entry which is preliminary data.</text>
</comment>
<dbReference type="InterPro" id="IPR050902">
    <property type="entry name" value="ABC_Transporter_SBP"/>
</dbReference>
<organism evidence="3 4">
    <name type="scientific">Longimonas halophila</name>
    <dbReference type="NCBI Taxonomy" id="1469170"/>
    <lineage>
        <taxon>Bacteria</taxon>
        <taxon>Pseudomonadati</taxon>
        <taxon>Rhodothermota</taxon>
        <taxon>Rhodothermia</taxon>
        <taxon>Rhodothermales</taxon>
        <taxon>Salisaetaceae</taxon>
        <taxon>Longimonas</taxon>
    </lineage>
</organism>
<dbReference type="NCBIfam" id="NF038402">
    <property type="entry name" value="TroA_like"/>
    <property type="match status" value="1"/>
</dbReference>
<accession>A0A2H3NLG8</accession>
<feature type="domain" description="Fe/B12 periplasmic-binding" evidence="2">
    <location>
        <begin position="24"/>
        <end position="268"/>
    </location>
</feature>
<evidence type="ECO:0000256" key="1">
    <source>
        <dbReference type="ARBA" id="ARBA00022729"/>
    </source>
</evidence>
<dbReference type="PANTHER" id="PTHR30535:SF35">
    <property type="entry name" value="PERIPLASMIC BINDING PROTEIN"/>
    <property type="match status" value="1"/>
</dbReference>
<dbReference type="InterPro" id="IPR054828">
    <property type="entry name" value="Vit_B12_bind_prot"/>
</dbReference>
<evidence type="ECO:0000313" key="3">
    <source>
        <dbReference type="EMBL" id="PEN05399.1"/>
    </source>
</evidence>
<dbReference type="EMBL" id="PDEP01000014">
    <property type="protein sequence ID" value="PEN05399.1"/>
    <property type="molecule type" value="Genomic_DNA"/>
</dbReference>
<dbReference type="AlphaFoldDB" id="A0A2H3NLG8"/>
<gene>
    <name evidence="3" type="ORF">CRI93_12845</name>
</gene>
<dbReference type="SUPFAM" id="SSF53807">
    <property type="entry name" value="Helical backbone' metal receptor"/>
    <property type="match status" value="1"/>
</dbReference>
<keyword evidence="1" id="KW-0732">Signal</keyword>
<dbReference type="PANTHER" id="PTHR30535">
    <property type="entry name" value="VITAMIN B12-BINDING PROTEIN"/>
    <property type="match status" value="1"/>
</dbReference>
<dbReference type="PROSITE" id="PS50983">
    <property type="entry name" value="FE_B12_PBP"/>
    <property type="match status" value="1"/>
</dbReference>
<proteinExistence type="predicted"/>
<evidence type="ECO:0000259" key="2">
    <source>
        <dbReference type="PROSITE" id="PS50983"/>
    </source>
</evidence>
<name>A0A2H3NLG8_9BACT</name>
<dbReference type="InterPro" id="IPR002491">
    <property type="entry name" value="ABC_transptr_periplasmic_BD"/>
</dbReference>
<evidence type="ECO:0000313" key="4">
    <source>
        <dbReference type="Proteomes" id="UP000221024"/>
    </source>
</evidence>